<dbReference type="GO" id="GO:0046872">
    <property type="term" value="F:metal ion binding"/>
    <property type="evidence" value="ECO:0007669"/>
    <property type="project" value="UniProtKB-KW"/>
</dbReference>
<keyword evidence="4" id="KW-0520">NAD</keyword>
<dbReference type="Pfam" id="PF00171">
    <property type="entry name" value="Aldedh"/>
    <property type="match status" value="1"/>
</dbReference>
<feature type="active site" evidence="7">
    <location>
        <position position="264"/>
    </location>
</feature>
<dbReference type="STRING" id="212602.A0A420HQ56"/>
<name>A0A420HQ56_9PEZI</name>
<evidence type="ECO:0000256" key="1">
    <source>
        <dbReference type="ARBA" id="ARBA00009986"/>
    </source>
</evidence>
<proteinExistence type="inferred from homology"/>
<comment type="caution">
    <text evidence="10">The sequence shown here is derived from an EMBL/GenBank/DDBJ whole genome shotgun (WGS) entry which is preliminary data.</text>
</comment>
<organism evidence="10 11">
    <name type="scientific">Erysiphe neolycopersici</name>
    <dbReference type="NCBI Taxonomy" id="212602"/>
    <lineage>
        <taxon>Eukaryota</taxon>
        <taxon>Fungi</taxon>
        <taxon>Dikarya</taxon>
        <taxon>Ascomycota</taxon>
        <taxon>Pezizomycotina</taxon>
        <taxon>Leotiomycetes</taxon>
        <taxon>Erysiphales</taxon>
        <taxon>Erysiphaceae</taxon>
        <taxon>Erysiphe</taxon>
    </lineage>
</organism>
<dbReference type="InterPro" id="IPR016162">
    <property type="entry name" value="Ald_DH_N"/>
</dbReference>
<evidence type="ECO:0000259" key="9">
    <source>
        <dbReference type="Pfam" id="PF00171"/>
    </source>
</evidence>
<evidence type="ECO:0000313" key="10">
    <source>
        <dbReference type="EMBL" id="RKF59509.1"/>
    </source>
</evidence>
<dbReference type="EMBL" id="MCFK01005965">
    <property type="protein sequence ID" value="RKF59509.1"/>
    <property type="molecule type" value="Genomic_DNA"/>
</dbReference>
<dbReference type="InterPro" id="IPR016163">
    <property type="entry name" value="Ald_DH_C"/>
</dbReference>
<dbReference type="AlphaFoldDB" id="A0A420HQ56"/>
<dbReference type="GO" id="GO:0004029">
    <property type="term" value="F:aldehyde dehydrogenase (NAD+) activity"/>
    <property type="evidence" value="ECO:0007669"/>
    <property type="project" value="UniProtKB-EC"/>
</dbReference>
<comment type="similarity">
    <text evidence="1 8">Belongs to the aldehyde dehydrogenase family.</text>
</comment>
<evidence type="ECO:0000256" key="6">
    <source>
        <dbReference type="ARBA" id="ARBA00049194"/>
    </source>
</evidence>
<dbReference type="Proteomes" id="UP000286134">
    <property type="component" value="Unassembled WGS sequence"/>
</dbReference>
<reference evidence="10 11" key="1">
    <citation type="journal article" date="2018" name="BMC Genomics">
        <title>Comparative genome analyses reveal sequence features reflecting distinct modes of host-adaptation between dicot and monocot powdery mildew.</title>
        <authorList>
            <person name="Wu Y."/>
            <person name="Ma X."/>
            <person name="Pan Z."/>
            <person name="Kale S.D."/>
            <person name="Song Y."/>
            <person name="King H."/>
            <person name="Zhang Q."/>
            <person name="Presley C."/>
            <person name="Deng X."/>
            <person name="Wei C.I."/>
            <person name="Xiao S."/>
        </authorList>
    </citation>
    <scope>NUCLEOTIDE SEQUENCE [LARGE SCALE GENOMIC DNA]</scope>
    <source>
        <strain evidence="10">UMSG2</strain>
    </source>
</reference>
<dbReference type="Gene3D" id="3.40.605.10">
    <property type="entry name" value="Aldehyde Dehydrogenase, Chain A, domain 1"/>
    <property type="match status" value="1"/>
</dbReference>
<keyword evidence="3 8" id="KW-0560">Oxidoreductase</keyword>
<evidence type="ECO:0000256" key="4">
    <source>
        <dbReference type="ARBA" id="ARBA00023027"/>
    </source>
</evidence>
<dbReference type="PROSITE" id="PS00687">
    <property type="entry name" value="ALDEHYDE_DEHYDR_GLU"/>
    <property type="match status" value="1"/>
</dbReference>
<keyword evidence="2" id="KW-0479">Metal-binding</keyword>
<evidence type="ECO:0000256" key="8">
    <source>
        <dbReference type="RuleBase" id="RU003345"/>
    </source>
</evidence>
<feature type="domain" description="Aldehyde dehydrogenase" evidence="9">
    <location>
        <begin position="31"/>
        <end position="494"/>
    </location>
</feature>
<dbReference type="EC" id="1.2.1.3" evidence="5"/>
<evidence type="ECO:0000256" key="3">
    <source>
        <dbReference type="ARBA" id="ARBA00023002"/>
    </source>
</evidence>
<evidence type="ECO:0000256" key="2">
    <source>
        <dbReference type="ARBA" id="ARBA00022723"/>
    </source>
</evidence>
<dbReference type="OrthoDB" id="310895at2759"/>
<dbReference type="InterPro" id="IPR015590">
    <property type="entry name" value="Aldehyde_DH_dom"/>
</dbReference>
<dbReference type="InterPro" id="IPR016160">
    <property type="entry name" value="Ald_DH_CS_CYS"/>
</dbReference>
<gene>
    <name evidence="10" type="ORF">OnM2_059005</name>
</gene>
<evidence type="ECO:0000313" key="11">
    <source>
        <dbReference type="Proteomes" id="UP000286134"/>
    </source>
</evidence>
<accession>A0A420HQ56</accession>
<evidence type="ECO:0000256" key="5">
    <source>
        <dbReference type="ARBA" id="ARBA00024226"/>
    </source>
</evidence>
<protein>
    <recommendedName>
        <fullName evidence="5">aldehyde dehydrogenase (NAD(+))</fullName>
        <ecNumber evidence="5">1.2.1.3</ecNumber>
    </recommendedName>
</protein>
<dbReference type="PROSITE" id="PS00070">
    <property type="entry name" value="ALDEHYDE_DEHYDR_CYS"/>
    <property type="match status" value="1"/>
</dbReference>
<dbReference type="FunFam" id="3.40.605.10:FF:000007">
    <property type="entry name" value="NAD/NADP-dependent betaine aldehyde dehydrogenase"/>
    <property type="match status" value="1"/>
</dbReference>
<sequence>MQNPQENYNLKLMSQIEKQKLFYDGKIQNASSGKIFQTIDPSTTRVLADVQMASLADIDAAIASAQKAFSSWSQTSPIFRSRILLKAVAILRSRNDAIARVETFDTGKPFAETSTVDLVTGADVLEYYANLIASGGLNGETTQLRPDAWIYTKKEPLGVAVGIGAWNYPIQIALWKSAPCLAAGNCMVYKPSEFTPLHGIILAQIYTEAGLPAGVFNVIQGDGVVGSYLVSHPGISKVSFTGQVPTGQIVAASSASDMKHITLELGGKSPLIILPDAEIEKAVDGAMMANFFSTGQICTNGTRVFIHKTMKYAFEKRLLEKMLFIRSLPPMNPMCNFGPLISDIHHKKVTSYIQHGISFDKAKLIYGGPNKPPNIPPPYTDGFWIQPTVFTDCTDDMKIVKDEIFGPVLCILTYESVEEVIRRANNTKLGLAAGVFGKDINLCHQIISKIEAGITWINTWGESPAEMSVGGWKMSGIGVENGRRGLDGWIREKSTLVEGSGAIETVFSKL</sequence>
<dbReference type="FunFam" id="3.40.309.10:FF:000014">
    <property type="entry name" value="NAD/NADP-dependent betaine aldehyde dehydrogenase"/>
    <property type="match status" value="1"/>
</dbReference>
<dbReference type="PANTHER" id="PTHR11699">
    <property type="entry name" value="ALDEHYDE DEHYDROGENASE-RELATED"/>
    <property type="match status" value="1"/>
</dbReference>
<evidence type="ECO:0000256" key="7">
    <source>
        <dbReference type="PROSITE-ProRule" id="PRU10007"/>
    </source>
</evidence>
<dbReference type="SUPFAM" id="SSF53720">
    <property type="entry name" value="ALDH-like"/>
    <property type="match status" value="1"/>
</dbReference>
<dbReference type="InterPro" id="IPR029510">
    <property type="entry name" value="Ald_DH_CS_GLU"/>
</dbReference>
<dbReference type="Gene3D" id="3.40.309.10">
    <property type="entry name" value="Aldehyde Dehydrogenase, Chain A, domain 2"/>
    <property type="match status" value="1"/>
</dbReference>
<dbReference type="NCBIfam" id="NF009725">
    <property type="entry name" value="PRK13252.1"/>
    <property type="match status" value="1"/>
</dbReference>
<keyword evidence="11" id="KW-1185">Reference proteome</keyword>
<comment type="catalytic activity">
    <reaction evidence="6">
        <text>an aldehyde + NAD(+) + H2O = a carboxylate + NADH + 2 H(+)</text>
        <dbReference type="Rhea" id="RHEA:16185"/>
        <dbReference type="ChEBI" id="CHEBI:15377"/>
        <dbReference type="ChEBI" id="CHEBI:15378"/>
        <dbReference type="ChEBI" id="CHEBI:17478"/>
        <dbReference type="ChEBI" id="CHEBI:29067"/>
        <dbReference type="ChEBI" id="CHEBI:57540"/>
        <dbReference type="ChEBI" id="CHEBI:57945"/>
        <dbReference type="EC" id="1.2.1.3"/>
    </reaction>
</comment>
<dbReference type="InterPro" id="IPR016161">
    <property type="entry name" value="Ald_DH/histidinol_DH"/>
</dbReference>